<evidence type="ECO:0000256" key="2">
    <source>
        <dbReference type="ARBA" id="ARBA00023012"/>
    </source>
</evidence>
<evidence type="ECO:0000256" key="6">
    <source>
        <dbReference type="PROSITE-ProRule" id="PRU00169"/>
    </source>
</evidence>
<evidence type="ECO:0000259" key="8">
    <source>
        <dbReference type="PROSITE" id="PS50110"/>
    </source>
</evidence>
<feature type="region of interest" description="Disordered" evidence="7">
    <location>
        <begin position="63"/>
        <end position="130"/>
    </location>
</feature>
<evidence type="ECO:0000256" key="1">
    <source>
        <dbReference type="ARBA" id="ARBA00004123"/>
    </source>
</evidence>
<comment type="subcellular location">
    <subcellularLocation>
        <location evidence="1">Nucleus</location>
    </subcellularLocation>
</comment>
<dbReference type="InterPro" id="IPR009057">
    <property type="entry name" value="Homeodomain-like_sf"/>
</dbReference>
<dbReference type="Pfam" id="PF00072">
    <property type="entry name" value="Response_reg"/>
    <property type="match status" value="1"/>
</dbReference>
<comment type="caution">
    <text evidence="6">Lacks conserved residue(s) required for the propagation of feature annotation.</text>
</comment>
<dbReference type="InterPro" id="IPR006447">
    <property type="entry name" value="Myb_dom_plants"/>
</dbReference>
<evidence type="ECO:0000313" key="10">
    <source>
        <dbReference type="Proteomes" id="UP000265566"/>
    </source>
</evidence>
<dbReference type="EMBL" id="PSQE01000001">
    <property type="protein sequence ID" value="RHN76983.1"/>
    <property type="molecule type" value="Genomic_DNA"/>
</dbReference>
<dbReference type="SUPFAM" id="SSF52172">
    <property type="entry name" value="CheY-like"/>
    <property type="match status" value="1"/>
</dbReference>
<dbReference type="Gramene" id="rna384">
    <property type="protein sequence ID" value="RHN76983.1"/>
    <property type="gene ID" value="gene384"/>
</dbReference>
<dbReference type="PROSITE" id="PS50110">
    <property type="entry name" value="RESPONSE_REGULATORY"/>
    <property type="match status" value="1"/>
</dbReference>
<keyword evidence="4" id="KW-0804">Transcription</keyword>
<dbReference type="PANTHER" id="PTHR43874">
    <property type="entry name" value="TWO-COMPONENT RESPONSE REGULATOR"/>
    <property type="match status" value="1"/>
</dbReference>
<dbReference type="FunFam" id="1.10.10.60:FF:000007">
    <property type="entry name" value="Two-component response regulator"/>
    <property type="match status" value="1"/>
</dbReference>
<dbReference type="InterPro" id="IPR001005">
    <property type="entry name" value="SANT/Myb"/>
</dbReference>
<feature type="compositionally biased region" description="Polar residues" evidence="7">
    <location>
        <begin position="74"/>
        <end position="93"/>
    </location>
</feature>
<dbReference type="InterPro" id="IPR001789">
    <property type="entry name" value="Sig_transdc_resp-reg_receiver"/>
</dbReference>
<evidence type="ECO:0000313" key="9">
    <source>
        <dbReference type="EMBL" id="RHN76983.1"/>
    </source>
</evidence>
<keyword evidence="2" id="KW-0902">Two-component regulatory system</keyword>
<proteinExistence type="predicted"/>
<gene>
    <name evidence="9" type="ORF">MtrunA17_Chr1g0149831</name>
</gene>
<evidence type="ECO:0000256" key="4">
    <source>
        <dbReference type="ARBA" id="ARBA00023163"/>
    </source>
</evidence>
<organism evidence="9 10">
    <name type="scientific">Medicago truncatula</name>
    <name type="common">Barrel medic</name>
    <name type="synonym">Medicago tribuloides</name>
    <dbReference type="NCBI Taxonomy" id="3880"/>
    <lineage>
        <taxon>Eukaryota</taxon>
        <taxon>Viridiplantae</taxon>
        <taxon>Streptophyta</taxon>
        <taxon>Embryophyta</taxon>
        <taxon>Tracheophyta</taxon>
        <taxon>Spermatophyta</taxon>
        <taxon>Magnoliopsida</taxon>
        <taxon>eudicotyledons</taxon>
        <taxon>Gunneridae</taxon>
        <taxon>Pentapetalae</taxon>
        <taxon>rosids</taxon>
        <taxon>fabids</taxon>
        <taxon>Fabales</taxon>
        <taxon>Fabaceae</taxon>
        <taxon>Papilionoideae</taxon>
        <taxon>50 kb inversion clade</taxon>
        <taxon>NPAAA clade</taxon>
        <taxon>Hologalegina</taxon>
        <taxon>IRL clade</taxon>
        <taxon>Trifolieae</taxon>
        <taxon>Medicago</taxon>
    </lineage>
</organism>
<feature type="compositionally biased region" description="Acidic residues" evidence="7">
    <location>
        <begin position="107"/>
        <end position="120"/>
    </location>
</feature>
<keyword evidence="5" id="KW-0539">Nucleus</keyword>
<comment type="caution">
    <text evidence="9">The sequence shown here is derived from an EMBL/GenBank/DDBJ whole genome shotgun (WGS) entry which is preliminary data.</text>
</comment>
<evidence type="ECO:0000256" key="7">
    <source>
        <dbReference type="SAM" id="MobiDB-lite"/>
    </source>
</evidence>
<protein>
    <submittedName>
        <fullName evidence="9">Putative response regulator and transcription factor RR-A-type family</fullName>
    </submittedName>
</protein>
<dbReference type="Proteomes" id="UP000265566">
    <property type="component" value="Chromosome 1"/>
</dbReference>
<dbReference type="GO" id="GO:0000160">
    <property type="term" value="P:phosphorelay signal transduction system"/>
    <property type="evidence" value="ECO:0007669"/>
    <property type="project" value="UniProtKB-KW"/>
</dbReference>
<dbReference type="GO" id="GO:0005634">
    <property type="term" value="C:nucleus"/>
    <property type="evidence" value="ECO:0007669"/>
    <property type="project" value="UniProtKB-SubCell"/>
</dbReference>
<dbReference type="NCBIfam" id="TIGR01557">
    <property type="entry name" value="myb_SHAQKYF"/>
    <property type="match status" value="1"/>
</dbReference>
<keyword evidence="3" id="KW-0805">Transcription regulation</keyword>
<dbReference type="Gene3D" id="3.40.50.2300">
    <property type="match status" value="1"/>
</dbReference>
<reference evidence="10" key="1">
    <citation type="journal article" date="2018" name="Nat. Plants">
        <title>Whole-genome landscape of Medicago truncatula symbiotic genes.</title>
        <authorList>
            <person name="Pecrix Y."/>
            <person name="Staton S.E."/>
            <person name="Sallet E."/>
            <person name="Lelandais-Briere C."/>
            <person name="Moreau S."/>
            <person name="Carrere S."/>
            <person name="Blein T."/>
            <person name="Jardinaud M.F."/>
            <person name="Latrasse D."/>
            <person name="Zouine M."/>
            <person name="Zahm M."/>
            <person name="Kreplak J."/>
            <person name="Mayjonade B."/>
            <person name="Satge C."/>
            <person name="Perez M."/>
            <person name="Cauet S."/>
            <person name="Marande W."/>
            <person name="Chantry-Darmon C."/>
            <person name="Lopez-Roques C."/>
            <person name="Bouchez O."/>
            <person name="Berard A."/>
            <person name="Debelle F."/>
            <person name="Munos S."/>
            <person name="Bendahmane A."/>
            <person name="Berges H."/>
            <person name="Niebel A."/>
            <person name="Buitink J."/>
            <person name="Frugier F."/>
            <person name="Benhamed M."/>
            <person name="Crespi M."/>
            <person name="Gouzy J."/>
            <person name="Gamas P."/>
        </authorList>
    </citation>
    <scope>NUCLEOTIDE SEQUENCE [LARGE SCALE GENOMIC DNA]</scope>
    <source>
        <strain evidence="10">cv. Jemalong A17</strain>
    </source>
</reference>
<dbReference type="InterPro" id="IPR045279">
    <property type="entry name" value="ARR-like"/>
</dbReference>
<dbReference type="Gene3D" id="1.10.10.60">
    <property type="entry name" value="Homeodomain-like"/>
    <property type="match status" value="1"/>
</dbReference>
<dbReference type="Pfam" id="PF00249">
    <property type="entry name" value="Myb_DNA-binding"/>
    <property type="match status" value="1"/>
</dbReference>
<dbReference type="PANTHER" id="PTHR43874:SF210">
    <property type="entry name" value="TWO-COMPONENT RESPONSE REGULATOR"/>
    <property type="match status" value="1"/>
</dbReference>
<dbReference type="AlphaFoldDB" id="A0A396JL18"/>
<accession>A0A396JL18</accession>
<dbReference type="GO" id="GO:0003677">
    <property type="term" value="F:DNA binding"/>
    <property type="evidence" value="ECO:0007669"/>
    <property type="project" value="InterPro"/>
</dbReference>
<dbReference type="GO" id="GO:0009736">
    <property type="term" value="P:cytokinin-activated signaling pathway"/>
    <property type="evidence" value="ECO:0007669"/>
    <property type="project" value="InterPro"/>
</dbReference>
<sequence length="230" mass="25993">MPDMDGFKLLELVGLEMDLPVIMFSANDDPKMVMKGIEHGACDYLVKPVRLKEVQIIWQHVIRKKKTSKRSNHDAPNSDSGNGKDSAGTGNSDQIEKPSRKRKDKNEDDGDEENEDDYDNDNSTAQKKPRTVWSADLHGKFVAAVNQLGAVPKKILELMNVENLTREKVASHIQKYRLYLKRISCAEDKQDHMAAAIASSSDASYQLNCQSFPVTFFSHPPYFSHIFHDL</sequence>
<dbReference type="InterPro" id="IPR011006">
    <property type="entry name" value="CheY-like_superfamily"/>
</dbReference>
<feature type="domain" description="Response regulatory" evidence="8">
    <location>
        <begin position="1"/>
        <end position="62"/>
    </location>
</feature>
<evidence type="ECO:0000256" key="3">
    <source>
        <dbReference type="ARBA" id="ARBA00023015"/>
    </source>
</evidence>
<name>A0A396JL18_MEDTR</name>
<dbReference type="SUPFAM" id="SSF46689">
    <property type="entry name" value="Homeodomain-like"/>
    <property type="match status" value="1"/>
</dbReference>
<evidence type="ECO:0000256" key="5">
    <source>
        <dbReference type="ARBA" id="ARBA00023242"/>
    </source>
</evidence>